<dbReference type="EMBL" id="LR797502">
    <property type="protein sequence ID" value="CAB4221022.1"/>
    <property type="molecule type" value="Genomic_DNA"/>
</dbReference>
<dbReference type="EMBL" id="LR797099">
    <property type="protein sequence ID" value="CAB4186656.1"/>
    <property type="molecule type" value="Genomic_DNA"/>
</dbReference>
<dbReference type="InterPro" id="IPR027417">
    <property type="entry name" value="P-loop_NTPase"/>
</dbReference>
<evidence type="ECO:0000313" key="4">
    <source>
        <dbReference type="EMBL" id="CAB4221022.1"/>
    </source>
</evidence>
<dbReference type="SUPFAM" id="SSF52540">
    <property type="entry name" value="P-loop containing nucleoside triphosphate hydrolases"/>
    <property type="match status" value="1"/>
</dbReference>
<reference evidence="2" key="1">
    <citation type="submission" date="2020-04" db="EMBL/GenBank/DDBJ databases">
        <authorList>
            <person name="Chiriac C."/>
            <person name="Salcher M."/>
            <person name="Ghai R."/>
            <person name="Kavagutti S V."/>
        </authorList>
    </citation>
    <scope>NUCLEOTIDE SEQUENCE</scope>
</reference>
<dbReference type="EMBL" id="LR796776">
    <property type="protein sequence ID" value="CAB4165676.1"/>
    <property type="molecule type" value="Genomic_DNA"/>
</dbReference>
<protein>
    <recommendedName>
        <fullName evidence="5">Deoxynucleoside monophosphate kinase</fullName>
    </recommendedName>
</protein>
<gene>
    <name evidence="3" type="ORF">UFOVP1146_20</name>
    <name evidence="4" type="ORF">UFOVP1638_125</name>
    <name evidence="1" type="ORF">UFOVP812_353</name>
    <name evidence="2" type="ORF">UFOVP818_212</name>
</gene>
<dbReference type="Gene3D" id="3.40.50.300">
    <property type="entry name" value="P-loop containing nucleotide triphosphate hydrolases"/>
    <property type="match status" value="1"/>
</dbReference>
<evidence type="ECO:0008006" key="5">
    <source>
        <dbReference type="Google" id="ProtNLM"/>
    </source>
</evidence>
<name>A0A6J5P6Q6_9CAUD</name>
<accession>A0A6J5P6Q6</accession>
<proteinExistence type="predicted"/>
<evidence type="ECO:0000313" key="3">
    <source>
        <dbReference type="EMBL" id="CAB4186656.1"/>
    </source>
</evidence>
<organism evidence="2">
    <name type="scientific">uncultured Caudovirales phage</name>
    <dbReference type="NCBI Taxonomy" id="2100421"/>
    <lineage>
        <taxon>Viruses</taxon>
        <taxon>Duplodnaviria</taxon>
        <taxon>Heunggongvirae</taxon>
        <taxon>Uroviricota</taxon>
        <taxon>Caudoviricetes</taxon>
        <taxon>Peduoviridae</taxon>
        <taxon>Maltschvirus</taxon>
        <taxon>Maltschvirus maltsch</taxon>
    </lineage>
</organism>
<sequence length="227" mass="26248">MIIGIMGFIGSGKDTVADYLANIHQFRRESFASTLKDSVAAVFGWDRTLLEGRTRQSREWREQVDPWWANRLNLPHLTPRWVLQQWGTEVVRKSFHDDTWIASLENKIRKITDDVVISDCRFVNEIQAIRNQGGIVVRVTRGEVPPWYNWAVEHNNSAIMRRGEMMRTADQEESPIKYKIHLSEWAWAGTKFDHVFDNNGLLDDLYKSINDLVLSLSHPVSTVNPAT</sequence>
<evidence type="ECO:0000313" key="1">
    <source>
        <dbReference type="EMBL" id="CAB4164084.1"/>
    </source>
</evidence>
<evidence type="ECO:0000313" key="2">
    <source>
        <dbReference type="EMBL" id="CAB4165676.1"/>
    </source>
</evidence>
<dbReference type="EMBL" id="LR796758">
    <property type="protein sequence ID" value="CAB4164084.1"/>
    <property type="molecule type" value="Genomic_DNA"/>
</dbReference>